<dbReference type="Pfam" id="PF16198">
    <property type="entry name" value="TruB_C_2"/>
    <property type="match status" value="1"/>
</dbReference>
<reference evidence="6" key="1">
    <citation type="submission" date="2018-06" db="EMBL/GenBank/DDBJ databases">
        <authorList>
            <person name="Zhirakovskaya E."/>
        </authorList>
    </citation>
    <scope>NUCLEOTIDE SEQUENCE</scope>
</reference>
<keyword evidence="2" id="KW-0819">tRNA processing</keyword>
<evidence type="ECO:0000256" key="3">
    <source>
        <dbReference type="ARBA" id="ARBA00023235"/>
    </source>
</evidence>
<dbReference type="InterPro" id="IPR002501">
    <property type="entry name" value="PsdUridine_synth_N"/>
</dbReference>
<gene>
    <name evidence="6" type="ORF">MNBD_ALPHA12-1900</name>
</gene>
<dbReference type="HAMAP" id="MF_01080">
    <property type="entry name" value="TruB_bact"/>
    <property type="match status" value="1"/>
</dbReference>
<organism evidence="6">
    <name type="scientific">hydrothermal vent metagenome</name>
    <dbReference type="NCBI Taxonomy" id="652676"/>
    <lineage>
        <taxon>unclassified sequences</taxon>
        <taxon>metagenomes</taxon>
        <taxon>ecological metagenomes</taxon>
    </lineage>
</organism>
<dbReference type="NCBIfam" id="TIGR00431">
    <property type="entry name" value="TruB"/>
    <property type="match status" value="1"/>
</dbReference>
<evidence type="ECO:0000256" key="2">
    <source>
        <dbReference type="ARBA" id="ARBA00022694"/>
    </source>
</evidence>
<dbReference type="CDD" id="cd02573">
    <property type="entry name" value="PseudoU_synth_EcTruB"/>
    <property type="match status" value="1"/>
</dbReference>
<dbReference type="InterPro" id="IPR014780">
    <property type="entry name" value="tRNA_psdUridine_synth_TruB"/>
</dbReference>
<dbReference type="EC" id="5.4.99.25" evidence="1"/>
<dbReference type="GO" id="GO:0006400">
    <property type="term" value="P:tRNA modification"/>
    <property type="evidence" value="ECO:0007669"/>
    <property type="project" value="TreeGrafter"/>
</dbReference>
<dbReference type="Gene3D" id="3.30.2350.10">
    <property type="entry name" value="Pseudouridine synthase"/>
    <property type="match status" value="1"/>
</dbReference>
<evidence type="ECO:0000313" key="6">
    <source>
        <dbReference type="EMBL" id="VAW22527.1"/>
    </source>
</evidence>
<dbReference type="EMBL" id="UOEO01000205">
    <property type="protein sequence ID" value="VAW22527.1"/>
    <property type="molecule type" value="Genomic_DNA"/>
</dbReference>
<dbReference type="AlphaFoldDB" id="A0A3B0UAY3"/>
<dbReference type="PANTHER" id="PTHR13767">
    <property type="entry name" value="TRNA-PSEUDOURIDINE SYNTHASE"/>
    <property type="match status" value="1"/>
</dbReference>
<accession>A0A3B0UAY3</accession>
<keyword evidence="3 6" id="KW-0413">Isomerase</keyword>
<evidence type="ECO:0000259" key="4">
    <source>
        <dbReference type="Pfam" id="PF01509"/>
    </source>
</evidence>
<dbReference type="Pfam" id="PF01509">
    <property type="entry name" value="TruB_N"/>
    <property type="match status" value="1"/>
</dbReference>
<dbReference type="GO" id="GO:0160148">
    <property type="term" value="F:tRNA pseudouridine(55) synthase activity"/>
    <property type="evidence" value="ECO:0007669"/>
    <property type="project" value="UniProtKB-EC"/>
</dbReference>
<protein>
    <recommendedName>
        <fullName evidence="1">tRNA pseudouridine(55) synthase</fullName>
        <ecNumber evidence="1">5.4.99.25</ecNumber>
    </recommendedName>
</protein>
<dbReference type="PANTHER" id="PTHR13767:SF2">
    <property type="entry name" value="PSEUDOURIDYLATE SYNTHASE TRUB1"/>
    <property type="match status" value="1"/>
</dbReference>
<dbReference type="GO" id="GO:0003723">
    <property type="term" value="F:RNA binding"/>
    <property type="evidence" value="ECO:0007669"/>
    <property type="project" value="InterPro"/>
</dbReference>
<dbReference type="GO" id="GO:1990481">
    <property type="term" value="P:mRNA pseudouridine synthesis"/>
    <property type="evidence" value="ECO:0007669"/>
    <property type="project" value="TreeGrafter"/>
</dbReference>
<proteinExistence type="inferred from homology"/>
<sequence length="338" mass="36592">MRPFCFVPVAFCDLNDYFGRSKKGPCSKVTSTTTTDKSQKKRTKRDVSGWLVLNKPYDVASTQAVGKIRWLLSAKKAGHAGTLDPLATGILPIAIGEATKTIPFVQDGMKIYRFALIWGAATSTDDREGEIIATSDHRPAAKEVATALGDFVGEIVQVPPAFSAIRIKGERAYDLARAGHEVNVPPRQVFIERFDLVEHGPDQSLFEVECAKGTYVRSLARDLAQTLGTKGHVGSLHRARVGDFSDADSIDLKDFEAATLDERDKMLLPVSAGLSQLPEIIVDAAQVATIRFGNPVLLTGANAPIALDDAWASHKGQAVAIGYVDKGQFKPTRVILPH</sequence>
<name>A0A3B0UAY3_9ZZZZ</name>
<dbReference type="InterPro" id="IPR020103">
    <property type="entry name" value="PsdUridine_synth_cat_dom_sf"/>
</dbReference>
<evidence type="ECO:0000256" key="1">
    <source>
        <dbReference type="ARBA" id="ARBA00012787"/>
    </source>
</evidence>
<dbReference type="InterPro" id="IPR032819">
    <property type="entry name" value="TruB_C"/>
</dbReference>
<feature type="domain" description="Pseudouridine synthase II N-terminal" evidence="4">
    <location>
        <begin position="69"/>
        <end position="216"/>
    </location>
</feature>
<feature type="domain" description="tRNA pseudouridylate synthase B C-terminal" evidence="5">
    <location>
        <begin position="217"/>
        <end position="274"/>
    </location>
</feature>
<evidence type="ECO:0000259" key="5">
    <source>
        <dbReference type="Pfam" id="PF16198"/>
    </source>
</evidence>
<dbReference type="SUPFAM" id="SSF55120">
    <property type="entry name" value="Pseudouridine synthase"/>
    <property type="match status" value="1"/>
</dbReference>